<dbReference type="RefSeq" id="XP_003562929.1">
    <property type="nucleotide sequence ID" value="XM_003562881.4"/>
</dbReference>
<feature type="transmembrane region" description="Helical" evidence="7">
    <location>
        <begin position="152"/>
        <end position="173"/>
    </location>
</feature>
<keyword evidence="5 7" id="KW-1133">Transmembrane helix</keyword>
<dbReference type="Gramene" id="KQK15803">
    <property type="protein sequence ID" value="KQK15803"/>
    <property type="gene ID" value="BRADI_1g24960v3"/>
</dbReference>
<dbReference type="HOGENOM" id="CLU_021611_5_1_1"/>
<evidence type="ECO:0000256" key="7">
    <source>
        <dbReference type="SAM" id="Phobius"/>
    </source>
</evidence>
<feature type="transmembrane region" description="Helical" evidence="7">
    <location>
        <begin position="112"/>
        <end position="132"/>
    </location>
</feature>
<name>I1GTJ4_BRADI</name>
<dbReference type="EMBL" id="CM000880">
    <property type="protein sequence ID" value="KQK15803.1"/>
    <property type="molecule type" value="Genomic_DNA"/>
</dbReference>
<dbReference type="Gramene" id="KQK15804">
    <property type="protein sequence ID" value="KQK15804"/>
    <property type="gene ID" value="BRADI_1g24960v3"/>
</dbReference>
<organism evidence="8">
    <name type="scientific">Brachypodium distachyon</name>
    <name type="common">Purple false brome</name>
    <name type="synonym">Trachynia distachya</name>
    <dbReference type="NCBI Taxonomy" id="15368"/>
    <lineage>
        <taxon>Eukaryota</taxon>
        <taxon>Viridiplantae</taxon>
        <taxon>Streptophyta</taxon>
        <taxon>Embryophyta</taxon>
        <taxon>Tracheophyta</taxon>
        <taxon>Spermatophyta</taxon>
        <taxon>Magnoliopsida</taxon>
        <taxon>Liliopsida</taxon>
        <taxon>Poales</taxon>
        <taxon>Poaceae</taxon>
        <taxon>BOP clade</taxon>
        <taxon>Pooideae</taxon>
        <taxon>Stipodae</taxon>
        <taxon>Brachypodieae</taxon>
        <taxon>Brachypodium</taxon>
    </lineage>
</organism>
<accession>I1GTJ4</accession>
<sequence>MGLEIAGAESPAVKGKFWGILVCWFLGNGSLFAWNSMLTIEDYYVSLFPNYHPTRVLTLVYQPFAFGITCILTYHEAKLNTRRRNLLGFALFFLSSFALILLDVGTKGRGGIAVYIGVCIISAFFGTSDALVQGGLVGDLSLMCPEFIQSYLAGLAASGVLTSVLRLITKAAFENSQNGLRNGAMLFFSITCIFELVCLVLYAYVFPKLPIVKYYRAKAASEGSKTVGSDLAAAGLKTDQDRQVEEDPQKHERYSTKQLLMQNIDYALDIFLIYILTLSIFPGFLSEDTGTHGLGTWYVLVLIVMYNGLDLIGRYVPLIKCLKLTNRKGLMAAILARFLFIPAFYFTAKYGDQGYMIFLTSFLGLTNGYLTVCVLTDAPSGYKGPEQNALGNVLVVCLLAGIFSGVVLDWLWLIGKGW</sequence>
<dbReference type="OMA" id="YQCIPEA"/>
<dbReference type="GeneID" id="100846581"/>
<dbReference type="KEGG" id="bdi:100846581"/>
<dbReference type="OrthoDB" id="1856718at2759"/>
<proteinExistence type="inferred from homology"/>
<dbReference type="EMBL" id="CM000880">
    <property type="protein sequence ID" value="KQK15802.1"/>
    <property type="molecule type" value="Genomic_DNA"/>
</dbReference>
<evidence type="ECO:0000256" key="3">
    <source>
        <dbReference type="ARBA" id="ARBA00022448"/>
    </source>
</evidence>
<dbReference type="PRINTS" id="PR01130">
    <property type="entry name" value="DERENTRNSPRT"/>
</dbReference>
<feature type="transmembrane region" description="Helical" evidence="7">
    <location>
        <begin position="390"/>
        <end position="413"/>
    </location>
</feature>
<keyword evidence="10" id="KW-1185">Reference proteome</keyword>
<evidence type="ECO:0000313" key="8">
    <source>
        <dbReference type="EMBL" id="KQK15802.1"/>
    </source>
</evidence>
<evidence type="ECO:0000256" key="1">
    <source>
        <dbReference type="ARBA" id="ARBA00004141"/>
    </source>
</evidence>
<dbReference type="RefSeq" id="XP_014753263.1">
    <property type="nucleotide sequence ID" value="XM_014897777.2"/>
</dbReference>
<gene>
    <name evidence="9" type="primary">LOC100846581</name>
    <name evidence="8" type="ORF">BRADI_1g24960v3</name>
</gene>
<feature type="transmembrane region" description="Helical" evidence="7">
    <location>
        <begin position="354"/>
        <end position="378"/>
    </location>
</feature>
<dbReference type="PIRSF" id="PIRSF016379">
    <property type="entry name" value="ENT"/>
    <property type="match status" value="1"/>
</dbReference>
<dbReference type="GO" id="GO:0005886">
    <property type="term" value="C:plasma membrane"/>
    <property type="evidence" value="ECO:0000318"/>
    <property type="project" value="GO_Central"/>
</dbReference>
<protein>
    <recommendedName>
        <fullName evidence="11">Equilibrative nucleoside transporter</fullName>
    </recommendedName>
</protein>
<evidence type="ECO:0000256" key="5">
    <source>
        <dbReference type="ARBA" id="ARBA00022989"/>
    </source>
</evidence>
<evidence type="ECO:0008006" key="11">
    <source>
        <dbReference type="Google" id="ProtNLM"/>
    </source>
</evidence>
<feature type="transmembrane region" description="Helical" evidence="7">
    <location>
        <begin position="86"/>
        <end position="106"/>
    </location>
</feature>
<dbReference type="EnsemblPlants" id="KQK15804">
    <property type="protein sequence ID" value="KQK15804"/>
    <property type="gene ID" value="BRADI_1g24960v3"/>
</dbReference>
<feature type="transmembrane region" description="Helical" evidence="7">
    <location>
        <begin position="297"/>
        <end position="317"/>
    </location>
</feature>
<dbReference type="EnsemblPlants" id="KQK15802">
    <property type="protein sequence ID" value="KQK15802"/>
    <property type="gene ID" value="BRADI_1g24960v3"/>
</dbReference>
<dbReference type="EnsemblPlants" id="KQK15803">
    <property type="protein sequence ID" value="KQK15803"/>
    <property type="gene ID" value="BRADI_1g24960v3"/>
</dbReference>
<dbReference type="Proteomes" id="UP000008810">
    <property type="component" value="Chromosome 1"/>
</dbReference>
<reference evidence="9" key="3">
    <citation type="submission" date="2018-08" db="UniProtKB">
        <authorList>
            <consortium name="EnsemblPlants"/>
        </authorList>
    </citation>
    <scope>IDENTIFICATION</scope>
    <source>
        <strain evidence="9">cv. Bd21</strain>
    </source>
</reference>
<feature type="transmembrane region" description="Helical" evidence="7">
    <location>
        <begin position="56"/>
        <end position="74"/>
    </location>
</feature>
<comment type="similarity">
    <text evidence="2">Belongs to the SLC29A/ENT transporter (TC 2.A.57) family.</text>
</comment>
<evidence type="ECO:0000256" key="4">
    <source>
        <dbReference type="ARBA" id="ARBA00022692"/>
    </source>
</evidence>
<dbReference type="EMBL" id="CM000880">
    <property type="protein sequence ID" value="KQK15804.1"/>
    <property type="molecule type" value="Genomic_DNA"/>
</dbReference>
<evidence type="ECO:0000256" key="6">
    <source>
        <dbReference type="ARBA" id="ARBA00023136"/>
    </source>
</evidence>
<dbReference type="GO" id="GO:0005337">
    <property type="term" value="F:nucleoside transmembrane transporter activity"/>
    <property type="evidence" value="ECO:0000318"/>
    <property type="project" value="GO_Central"/>
</dbReference>
<comment type="subcellular location">
    <subcellularLocation>
        <location evidence="1">Membrane</location>
        <topology evidence="1">Multi-pass membrane protein</topology>
    </subcellularLocation>
</comment>
<dbReference type="InterPro" id="IPR002259">
    <property type="entry name" value="Eqnu_transpt"/>
</dbReference>
<dbReference type="Gramene" id="KQK15802">
    <property type="protein sequence ID" value="KQK15802"/>
    <property type="gene ID" value="BRADI_1g24960v3"/>
</dbReference>
<dbReference type="RefSeq" id="XP_010237136.1">
    <property type="nucleotide sequence ID" value="XM_010238834.3"/>
</dbReference>
<feature type="transmembrane region" description="Helical" evidence="7">
    <location>
        <begin position="185"/>
        <end position="206"/>
    </location>
</feature>
<evidence type="ECO:0000256" key="2">
    <source>
        <dbReference type="ARBA" id="ARBA00007965"/>
    </source>
</evidence>
<feature type="transmembrane region" description="Helical" evidence="7">
    <location>
        <begin position="266"/>
        <end position="285"/>
    </location>
</feature>
<reference evidence="8" key="2">
    <citation type="submission" date="2017-06" db="EMBL/GenBank/DDBJ databases">
        <title>WGS assembly of Brachypodium distachyon.</title>
        <authorList>
            <consortium name="The International Brachypodium Initiative"/>
            <person name="Lucas S."/>
            <person name="Harmon-Smith M."/>
            <person name="Lail K."/>
            <person name="Tice H."/>
            <person name="Grimwood J."/>
            <person name="Bruce D."/>
            <person name="Barry K."/>
            <person name="Shu S."/>
            <person name="Lindquist E."/>
            <person name="Wang M."/>
            <person name="Pitluck S."/>
            <person name="Vogel J.P."/>
            <person name="Garvin D.F."/>
            <person name="Mockler T.C."/>
            <person name="Schmutz J."/>
            <person name="Rokhsar D."/>
            <person name="Bevan M.W."/>
        </authorList>
    </citation>
    <scope>NUCLEOTIDE SEQUENCE</scope>
    <source>
        <strain evidence="8">Bd21</strain>
    </source>
</reference>
<dbReference type="STRING" id="15368.I1GTJ4"/>
<evidence type="ECO:0000313" key="9">
    <source>
        <dbReference type="EnsemblPlants" id="KQK15802"/>
    </source>
</evidence>
<evidence type="ECO:0000313" key="10">
    <source>
        <dbReference type="Proteomes" id="UP000008810"/>
    </source>
</evidence>
<dbReference type="PANTHER" id="PTHR10332:SF84">
    <property type="entry name" value="OS07G0557100 PROTEIN"/>
    <property type="match status" value="1"/>
</dbReference>
<dbReference type="PANTHER" id="PTHR10332">
    <property type="entry name" value="EQUILIBRATIVE NUCLEOSIDE TRANSPORTER"/>
    <property type="match status" value="1"/>
</dbReference>
<dbReference type="eggNOG" id="KOG1479">
    <property type="taxonomic scope" value="Eukaryota"/>
</dbReference>
<feature type="transmembrane region" description="Helical" evidence="7">
    <location>
        <begin position="329"/>
        <end position="348"/>
    </location>
</feature>
<keyword evidence="3" id="KW-0813">Transport</keyword>
<reference evidence="8 9" key="1">
    <citation type="journal article" date="2010" name="Nature">
        <title>Genome sequencing and analysis of the model grass Brachypodium distachyon.</title>
        <authorList>
            <consortium name="International Brachypodium Initiative"/>
        </authorList>
    </citation>
    <scope>NUCLEOTIDE SEQUENCE [LARGE SCALE GENOMIC DNA]</scope>
    <source>
        <strain evidence="8">Bd21</strain>
        <strain evidence="9">cv. Bd21</strain>
    </source>
</reference>
<dbReference type="AlphaFoldDB" id="I1GTJ4"/>
<feature type="transmembrane region" description="Helical" evidence="7">
    <location>
        <begin position="17"/>
        <end position="36"/>
    </location>
</feature>
<keyword evidence="6 7" id="KW-0472">Membrane</keyword>
<dbReference type="Pfam" id="PF01733">
    <property type="entry name" value="Nucleoside_tran"/>
    <property type="match status" value="1"/>
</dbReference>
<keyword evidence="4 7" id="KW-0812">Transmembrane</keyword>